<dbReference type="SUPFAM" id="SSF55073">
    <property type="entry name" value="Nucleotide cyclase"/>
    <property type="match status" value="1"/>
</dbReference>
<evidence type="ECO:0000313" key="4">
    <source>
        <dbReference type="Proteomes" id="UP001589814"/>
    </source>
</evidence>
<comment type="caution">
    <text evidence="3">The sequence shown here is derived from an EMBL/GenBank/DDBJ whole genome shotgun (WGS) entry which is preliminary data.</text>
</comment>
<dbReference type="InterPro" id="IPR000160">
    <property type="entry name" value="GGDEF_dom"/>
</dbReference>
<dbReference type="CDD" id="cd01948">
    <property type="entry name" value="EAL"/>
    <property type="match status" value="1"/>
</dbReference>
<dbReference type="InterPro" id="IPR000014">
    <property type="entry name" value="PAS"/>
</dbReference>
<dbReference type="Gene3D" id="3.30.450.20">
    <property type="entry name" value="PAS domain"/>
    <property type="match status" value="1"/>
</dbReference>
<dbReference type="Proteomes" id="UP001589814">
    <property type="component" value="Unassembled WGS sequence"/>
</dbReference>
<dbReference type="InterPro" id="IPR001633">
    <property type="entry name" value="EAL_dom"/>
</dbReference>
<dbReference type="Pfam" id="PF08447">
    <property type="entry name" value="PAS_3"/>
    <property type="match status" value="1"/>
</dbReference>
<keyword evidence="4" id="KW-1185">Reference proteome</keyword>
<dbReference type="Pfam" id="PF00563">
    <property type="entry name" value="EAL"/>
    <property type="match status" value="1"/>
</dbReference>
<dbReference type="InterPro" id="IPR029787">
    <property type="entry name" value="Nucleotide_cyclase"/>
</dbReference>
<dbReference type="SUPFAM" id="SSF55785">
    <property type="entry name" value="PYP-like sensor domain (PAS domain)"/>
    <property type="match status" value="1"/>
</dbReference>
<feature type="domain" description="EAL" evidence="1">
    <location>
        <begin position="335"/>
        <end position="592"/>
    </location>
</feature>
<name>A0ABV6G4Y9_9GAMM</name>
<proteinExistence type="predicted"/>
<dbReference type="InterPro" id="IPR043128">
    <property type="entry name" value="Rev_trsase/Diguanyl_cyclase"/>
</dbReference>
<feature type="domain" description="GGDEF" evidence="2">
    <location>
        <begin position="203"/>
        <end position="326"/>
    </location>
</feature>
<dbReference type="Gene3D" id="3.30.70.270">
    <property type="match status" value="1"/>
</dbReference>
<evidence type="ECO:0000313" key="3">
    <source>
        <dbReference type="EMBL" id="MFC0268062.1"/>
    </source>
</evidence>
<dbReference type="PROSITE" id="PS50883">
    <property type="entry name" value="EAL"/>
    <property type="match status" value="1"/>
</dbReference>
<dbReference type="InterPro" id="IPR035919">
    <property type="entry name" value="EAL_sf"/>
</dbReference>
<gene>
    <name evidence="3" type="ORF">ACFFHW_08715</name>
</gene>
<organism evidence="3 4">
    <name type="scientific">Kushneria aurantia</name>
    <dbReference type="NCBI Taxonomy" id="504092"/>
    <lineage>
        <taxon>Bacteria</taxon>
        <taxon>Pseudomonadati</taxon>
        <taxon>Pseudomonadota</taxon>
        <taxon>Gammaproteobacteria</taxon>
        <taxon>Oceanospirillales</taxon>
        <taxon>Halomonadaceae</taxon>
        <taxon>Kushneria</taxon>
    </lineage>
</organism>
<dbReference type="SMART" id="SM00052">
    <property type="entry name" value="EAL"/>
    <property type="match status" value="1"/>
</dbReference>
<dbReference type="PROSITE" id="PS50887">
    <property type="entry name" value="GGDEF"/>
    <property type="match status" value="1"/>
</dbReference>
<dbReference type="PANTHER" id="PTHR33121">
    <property type="entry name" value="CYCLIC DI-GMP PHOSPHODIESTERASE PDEF"/>
    <property type="match status" value="1"/>
</dbReference>
<sequence length="600" mass="66895">MTDELTAVLESDSNDARTELTAMLVRCSSLLDRLEQADGHPPDEPAGSDTLERLLVGESDVSWEWNPRHDRLVMSPQWCALYHYDNDALEQTIEQWCERVYPADSHLVRRLCHNALSGEGLQCVALRLRDGNGSWRCVALRALGVRGEKSGRPIVVGVLNDITDQQFRDSQTGFGNAELLEQLIEDGLLAEPHQQHALIKISMVNALMLVESNHFATTCDLQRHIAAMLRGLLPDAELIALPDFNYALVLRVSTPDTLEQYLDPLTRALNRPLETRMGRVWLSHVIGVVRFAADCGLSIEEVRKRARMALHSARDAGVGSVHHYDELLQERVNRASRGEQLIRAALANDGVLCFLQPIVSLSRQGRVVAFEALMRLADGEGNIANPGVFIEAAESTGLIHMLSQQLIDKALLLLKDDAFAERFGSDFVININLSRQQLKDPALVDNIMGMIGHHEVDPRRVSLEITESAVLAEPTLAQRHLTRLREAGVCVALDDFGSGYSSLSQLCELPLDCVKIDRRFVMDLEHDSRKRHVMTAVLDLCRRLSFDVVVEGVEEAGTLEAVRRMGAEQIQGFIYARPMSSPDVLSRLQSNLQPLPRPMM</sequence>
<dbReference type="InterPro" id="IPR050706">
    <property type="entry name" value="Cyclic-di-GMP_PDE-like"/>
</dbReference>
<dbReference type="RefSeq" id="WP_019952381.1">
    <property type="nucleotide sequence ID" value="NZ_JBHLVX010000033.1"/>
</dbReference>
<dbReference type="EMBL" id="JBHLVX010000033">
    <property type="protein sequence ID" value="MFC0268062.1"/>
    <property type="molecule type" value="Genomic_DNA"/>
</dbReference>
<dbReference type="Gene3D" id="3.20.20.450">
    <property type="entry name" value="EAL domain"/>
    <property type="match status" value="1"/>
</dbReference>
<dbReference type="InterPro" id="IPR013655">
    <property type="entry name" value="PAS_fold_3"/>
</dbReference>
<dbReference type="CDD" id="cd00130">
    <property type="entry name" value="PAS"/>
    <property type="match status" value="1"/>
</dbReference>
<protein>
    <submittedName>
        <fullName evidence="3">EAL domain-containing protein</fullName>
    </submittedName>
</protein>
<evidence type="ECO:0000259" key="1">
    <source>
        <dbReference type="PROSITE" id="PS50883"/>
    </source>
</evidence>
<evidence type="ECO:0000259" key="2">
    <source>
        <dbReference type="PROSITE" id="PS50887"/>
    </source>
</evidence>
<dbReference type="SUPFAM" id="SSF141868">
    <property type="entry name" value="EAL domain-like"/>
    <property type="match status" value="1"/>
</dbReference>
<dbReference type="PANTHER" id="PTHR33121:SF79">
    <property type="entry name" value="CYCLIC DI-GMP PHOSPHODIESTERASE PDED-RELATED"/>
    <property type="match status" value="1"/>
</dbReference>
<reference evidence="3 4" key="1">
    <citation type="submission" date="2024-09" db="EMBL/GenBank/DDBJ databases">
        <authorList>
            <person name="Sun Q."/>
            <person name="Mori K."/>
        </authorList>
    </citation>
    <scope>NUCLEOTIDE SEQUENCE [LARGE SCALE GENOMIC DNA]</scope>
    <source>
        <strain evidence="3 4">CCM 7415</strain>
    </source>
</reference>
<accession>A0ABV6G4Y9</accession>
<dbReference type="InterPro" id="IPR035965">
    <property type="entry name" value="PAS-like_dom_sf"/>
</dbReference>